<dbReference type="GO" id="GO:0010468">
    <property type="term" value="P:regulation of gene expression"/>
    <property type="evidence" value="ECO:0007669"/>
    <property type="project" value="InterPro"/>
</dbReference>
<dbReference type="InterPro" id="IPR025605">
    <property type="entry name" value="OST-HTH/LOTUS_dom"/>
</dbReference>
<dbReference type="Proteomes" id="UP000822688">
    <property type="component" value="Chromosome 1"/>
</dbReference>
<dbReference type="PROSITE" id="PS51644">
    <property type="entry name" value="HTH_OST"/>
    <property type="match status" value="2"/>
</dbReference>
<dbReference type="Pfam" id="PF12872">
    <property type="entry name" value="OST-HTH"/>
    <property type="match status" value="2"/>
</dbReference>
<dbReference type="CDD" id="cd08824">
    <property type="entry name" value="LOTUS"/>
    <property type="match status" value="2"/>
</dbReference>
<dbReference type="EMBL" id="CM026421">
    <property type="protein sequence ID" value="KAG0590225.1"/>
    <property type="molecule type" value="Genomic_DNA"/>
</dbReference>
<evidence type="ECO:0000259" key="2">
    <source>
        <dbReference type="PROSITE" id="PS51644"/>
    </source>
</evidence>
<evidence type="ECO:0000313" key="4">
    <source>
        <dbReference type="Proteomes" id="UP000822688"/>
    </source>
</evidence>
<evidence type="ECO:0000256" key="1">
    <source>
        <dbReference type="SAM" id="MobiDB-lite"/>
    </source>
</evidence>
<dbReference type="GO" id="GO:0004540">
    <property type="term" value="F:RNA nuclease activity"/>
    <property type="evidence" value="ECO:0007669"/>
    <property type="project" value="InterPro"/>
</dbReference>
<dbReference type="PANTHER" id="PTHR14379:SF82">
    <property type="entry name" value="OS08G0230500 PROTEIN"/>
    <property type="match status" value="1"/>
</dbReference>
<sequence>MTSHPAPLRSLTPGRRNAGMDAVAARSQAYHTRASPIAQQVMSPRPSGPVAILWDIENCPVPVEVNAEDVAGNIRIALREHPHIGAVTMFSAYGDFNHFPKKVREGCQRTGVNLIDVPNGKKDAADKAILVDMFLFALDNPPPSTIFLVTGDVDFAPALHKLGQRGYVVVLVIPDGVGVSPALRGAGRYVWDWPSLCRGQGLVEANSRPRSRSVVHNHNLFSEPVTQYPEFEPRNVAPNNNNDDDDHVYGEEILVQRKPAYNTPSQLPFPSPHNPIDYGHQTYSLPGVQVHPQGNAMRSMRGQSNVASTSPSVRNQGMYSNRSPFPTPEAAPVVPPFQGPQPGELGFSNSEAVVAEPTSPGGNWVQPGDLAGLKKQLVWLVNQNGGKMTLVKVPAEYNKQYGRPLYLAEYNVLKLVHLVEKMKDTLVLKGDGTSRTLHLVEKERVVKGNNKYKPSRIRASIPKGDRDRDGSEDSDPEVTVKEVKETIKAEFAVTEGVSKRHLMDMDMDDVKPALGALPVDWESATDVKGKPDAANKMETAIDVGDVCKAEDYEEDLKLAYFKRELQELLVLYTYKIPLKAFVKHYVQRYARPLDLPSFGVDSLEGLFQKVKDVAVLKENGDAPSKEIFVVAV</sequence>
<dbReference type="GO" id="GO:0005777">
    <property type="term" value="C:peroxisome"/>
    <property type="evidence" value="ECO:0007669"/>
    <property type="project" value="InterPro"/>
</dbReference>
<accession>A0A8T0J3V8</accession>
<name>A0A8T0J3V8_CERPU</name>
<feature type="region of interest" description="Disordered" evidence="1">
    <location>
        <begin position="451"/>
        <end position="479"/>
    </location>
</feature>
<dbReference type="Pfam" id="PF01936">
    <property type="entry name" value="NYN"/>
    <property type="match status" value="1"/>
</dbReference>
<protein>
    <recommendedName>
        <fullName evidence="2">HTH OST-type domain-containing protein</fullName>
    </recommendedName>
</protein>
<dbReference type="InterPro" id="IPR041966">
    <property type="entry name" value="LOTUS-like"/>
</dbReference>
<proteinExistence type="predicted"/>
<feature type="domain" description="HTH OST-type" evidence="2">
    <location>
        <begin position="557"/>
        <end position="632"/>
    </location>
</feature>
<dbReference type="InterPro" id="IPR024768">
    <property type="entry name" value="Marf1"/>
</dbReference>
<keyword evidence="4" id="KW-1185">Reference proteome</keyword>
<comment type="caution">
    <text evidence="3">The sequence shown here is derived from an EMBL/GenBank/DDBJ whole genome shotgun (WGS) entry which is preliminary data.</text>
</comment>
<organism evidence="3 4">
    <name type="scientific">Ceratodon purpureus</name>
    <name type="common">Fire moss</name>
    <name type="synonym">Dicranum purpureum</name>
    <dbReference type="NCBI Taxonomy" id="3225"/>
    <lineage>
        <taxon>Eukaryota</taxon>
        <taxon>Viridiplantae</taxon>
        <taxon>Streptophyta</taxon>
        <taxon>Embryophyta</taxon>
        <taxon>Bryophyta</taxon>
        <taxon>Bryophytina</taxon>
        <taxon>Bryopsida</taxon>
        <taxon>Dicranidae</taxon>
        <taxon>Pseudoditrichales</taxon>
        <taxon>Ditrichaceae</taxon>
        <taxon>Ceratodon</taxon>
    </lineage>
</organism>
<reference evidence="3" key="1">
    <citation type="submission" date="2020-06" db="EMBL/GenBank/DDBJ databases">
        <title>WGS assembly of Ceratodon purpureus strain R40.</title>
        <authorList>
            <person name="Carey S.B."/>
            <person name="Jenkins J."/>
            <person name="Shu S."/>
            <person name="Lovell J.T."/>
            <person name="Sreedasyam A."/>
            <person name="Maumus F."/>
            <person name="Tiley G.P."/>
            <person name="Fernandez-Pozo N."/>
            <person name="Barry K."/>
            <person name="Chen C."/>
            <person name="Wang M."/>
            <person name="Lipzen A."/>
            <person name="Daum C."/>
            <person name="Saski C.A."/>
            <person name="Payton A.C."/>
            <person name="Mcbreen J.C."/>
            <person name="Conrad R.E."/>
            <person name="Kollar L.M."/>
            <person name="Olsson S."/>
            <person name="Huttunen S."/>
            <person name="Landis J.B."/>
            <person name="Wickett N.J."/>
            <person name="Johnson M.G."/>
            <person name="Rensing S.A."/>
            <person name="Grimwood J."/>
            <person name="Schmutz J."/>
            <person name="Mcdaniel S.F."/>
        </authorList>
    </citation>
    <scope>NUCLEOTIDE SEQUENCE</scope>
    <source>
        <strain evidence="3">R40</strain>
    </source>
</reference>
<dbReference type="AlphaFoldDB" id="A0A8T0J3V8"/>
<evidence type="ECO:0000313" key="3">
    <source>
        <dbReference type="EMBL" id="KAG0590225.1"/>
    </source>
</evidence>
<dbReference type="Gene3D" id="3.30.420.610">
    <property type="entry name" value="LOTUS domain-like"/>
    <property type="match status" value="2"/>
</dbReference>
<dbReference type="CDD" id="cd10910">
    <property type="entry name" value="PIN_limkain_b1_N_like"/>
    <property type="match status" value="1"/>
</dbReference>
<dbReference type="InterPro" id="IPR021139">
    <property type="entry name" value="NYN"/>
</dbReference>
<dbReference type="PANTHER" id="PTHR14379">
    <property type="entry name" value="LIMKAIN B LKAP"/>
    <property type="match status" value="1"/>
</dbReference>
<feature type="domain" description="HTH OST-type" evidence="2">
    <location>
        <begin position="369"/>
        <end position="443"/>
    </location>
</feature>
<dbReference type="Gene3D" id="3.40.50.1010">
    <property type="entry name" value="5'-nuclease"/>
    <property type="match status" value="1"/>
</dbReference>
<gene>
    <name evidence="3" type="ORF">KC19_1G082600</name>
</gene>